<reference evidence="3 4" key="1">
    <citation type="submission" date="2015-12" db="EMBL/GenBank/DDBJ databases">
        <title>The genome of Folsomia candida.</title>
        <authorList>
            <person name="Faddeeva A."/>
            <person name="Derks M.F."/>
            <person name="Anvar Y."/>
            <person name="Smit S."/>
            <person name="Van Straalen N."/>
            <person name="Roelofs D."/>
        </authorList>
    </citation>
    <scope>NUCLEOTIDE SEQUENCE [LARGE SCALE GENOMIC DNA]</scope>
    <source>
        <strain evidence="3 4">VU population</strain>
        <tissue evidence="3">Whole body</tissue>
    </source>
</reference>
<organism evidence="3 4">
    <name type="scientific">Folsomia candida</name>
    <name type="common">Springtail</name>
    <dbReference type="NCBI Taxonomy" id="158441"/>
    <lineage>
        <taxon>Eukaryota</taxon>
        <taxon>Metazoa</taxon>
        <taxon>Ecdysozoa</taxon>
        <taxon>Arthropoda</taxon>
        <taxon>Hexapoda</taxon>
        <taxon>Collembola</taxon>
        <taxon>Entomobryomorpha</taxon>
        <taxon>Isotomoidea</taxon>
        <taxon>Isotomidae</taxon>
        <taxon>Proisotominae</taxon>
        <taxon>Folsomia</taxon>
    </lineage>
</organism>
<dbReference type="InterPro" id="IPR018247">
    <property type="entry name" value="EF_Hand_1_Ca_BS"/>
</dbReference>
<dbReference type="Pfam" id="PF13499">
    <property type="entry name" value="EF-hand_7"/>
    <property type="match status" value="1"/>
</dbReference>
<dbReference type="AlphaFoldDB" id="A0A226D0Y8"/>
<dbReference type="Proteomes" id="UP000198287">
    <property type="component" value="Unassembled WGS sequence"/>
</dbReference>
<keyword evidence="1" id="KW-0106">Calcium</keyword>
<feature type="domain" description="EF-hand" evidence="2">
    <location>
        <begin position="116"/>
        <end position="151"/>
    </location>
</feature>
<dbReference type="OrthoDB" id="6480673at2759"/>
<evidence type="ECO:0000256" key="1">
    <source>
        <dbReference type="ARBA" id="ARBA00022837"/>
    </source>
</evidence>
<dbReference type="InterPro" id="IPR011992">
    <property type="entry name" value="EF-hand-dom_pair"/>
</dbReference>
<dbReference type="GO" id="GO:0005509">
    <property type="term" value="F:calcium ion binding"/>
    <property type="evidence" value="ECO:0007669"/>
    <property type="project" value="InterPro"/>
</dbReference>
<protein>
    <submittedName>
        <fullName evidence="3">Putative calcium-binding protein CML47</fullName>
    </submittedName>
</protein>
<keyword evidence="4" id="KW-1185">Reference proteome</keyword>
<name>A0A226D0Y8_FOLCA</name>
<accession>A0A226D0Y8</accession>
<feature type="domain" description="EF-hand" evidence="2">
    <location>
        <begin position="77"/>
        <end position="112"/>
    </location>
</feature>
<dbReference type="EMBL" id="LNIX01000043">
    <property type="protein sequence ID" value="OXA38843.1"/>
    <property type="molecule type" value="Genomic_DNA"/>
</dbReference>
<dbReference type="CDD" id="cd00051">
    <property type="entry name" value="EFh"/>
    <property type="match status" value="1"/>
</dbReference>
<evidence type="ECO:0000259" key="2">
    <source>
        <dbReference type="PROSITE" id="PS50222"/>
    </source>
</evidence>
<gene>
    <name evidence="3" type="ORF">Fcan01_26498</name>
</gene>
<evidence type="ECO:0000313" key="3">
    <source>
        <dbReference type="EMBL" id="OXA38843.1"/>
    </source>
</evidence>
<dbReference type="SUPFAM" id="SSF47473">
    <property type="entry name" value="EF-hand"/>
    <property type="match status" value="1"/>
</dbReference>
<dbReference type="PROSITE" id="PS50222">
    <property type="entry name" value="EF_HAND_2"/>
    <property type="match status" value="2"/>
</dbReference>
<evidence type="ECO:0000313" key="4">
    <source>
        <dbReference type="Proteomes" id="UP000198287"/>
    </source>
</evidence>
<dbReference type="PROSITE" id="PS00018">
    <property type="entry name" value="EF_HAND_1"/>
    <property type="match status" value="1"/>
</dbReference>
<comment type="caution">
    <text evidence="3">The sequence shown here is derived from an EMBL/GenBank/DDBJ whole genome shotgun (WGS) entry which is preliminary data.</text>
</comment>
<sequence length="151" mass="17370">MSHNRRYERSEVEAAMKKMPTFSHDHIDLVDMDAFVQEIGYSYTTEQRDAYITFFRDSHDSKILVEVLVAALGAIDDSKELMRIHVTALDKDKDGFIDESEFKSIIPFLLSHDPSFPKVKFDKFVEEADTNKDGKVSIGEAVEWFSKNAKK</sequence>
<dbReference type="InterPro" id="IPR002048">
    <property type="entry name" value="EF_hand_dom"/>
</dbReference>
<proteinExistence type="predicted"/>
<dbReference type="Gene3D" id="1.10.238.10">
    <property type="entry name" value="EF-hand"/>
    <property type="match status" value="1"/>
</dbReference>